<keyword evidence="3" id="KW-0547">Nucleotide-binding</keyword>
<evidence type="ECO:0000256" key="3">
    <source>
        <dbReference type="ARBA" id="ARBA00022741"/>
    </source>
</evidence>
<dbReference type="Proteomes" id="UP000590811">
    <property type="component" value="Unassembled WGS sequence"/>
</dbReference>
<dbReference type="CDD" id="cd03230">
    <property type="entry name" value="ABC_DR_subfamily_A"/>
    <property type="match status" value="1"/>
</dbReference>
<dbReference type="GO" id="GO:0005524">
    <property type="term" value="F:ATP binding"/>
    <property type="evidence" value="ECO:0007669"/>
    <property type="project" value="UniProtKB-KW"/>
</dbReference>
<keyword evidence="5" id="KW-0046">Antibiotic resistance</keyword>
<proteinExistence type="predicted"/>
<keyword evidence="2" id="KW-0813">Transport</keyword>
<dbReference type="RefSeq" id="WP_121034665.1">
    <property type="nucleotide sequence ID" value="NZ_JACHVT010000005.1"/>
</dbReference>
<dbReference type="GO" id="GO:0016887">
    <property type="term" value="F:ATP hydrolysis activity"/>
    <property type="evidence" value="ECO:0007669"/>
    <property type="project" value="InterPro"/>
</dbReference>
<evidence type="ECO:0000256" key="2">
    <source>
        <dbReference type="ARBA" id="ARBA00022448"/>
    </source>
</evidence>
<evidence type="ECO:0000256" key="5">
    <source>
        <dbReference type="ARBA" id="ARBA00023251"/>
    </source>
</evidence>
<dbReference type="SMART" id="SM00382">
    <property type="entry name" value="AAA"/>
    <property type="match status" value="1"/>
</dbReference>
<sequence length="358" mass="38424">MSTDTVIQVDDLRVDYGATTAVDGVSFSVRRGEVFALLGTNGAGKTTTLDVLEGYREATAGSATVFGLDPVSGRDRLAPRLGIMLQDAGFFETLTVRQTVTAWRRFYHRPRSLEETLGLVGLGHRADTRVASLSGGERRRLDLGLALLGHPELLFLDEPTTGMDPEGRHQSLELVSQLVREGLTVVLTTHYLEEAEQLADRVAIMHRGTLRRLGTLEQVLAESGDSRITVGLPTEAAALLPTDLHATVAPRHGGSHVEIRTGDPESALRRLLAWGEAHGIPMPDLEVRRGSLEDVFLALPDEDDAARMPGGGRAGHGSGGARPDDRVGDTLSSRRGRRPSGDPERDVRVAASLTSTGA</sequence>
<evidence type="ECO:0000259" key="7">
    <source>
        <dbReference type="PROSITE" id="PS50893"/>
    </source>
</evidence>
<dbReference type="Proteomes" id="UP000278440">
    <property type="component" value="Unassembled WGS sequence"/>
</dbReference>
<dbReference type="AlphaFoldDB" id="A0A495XZ03"/>
<reference evidence="9 10" key="1">
    <citation type="submission" date="2018-10" db="EMBL/GenBank/DDBJ databases">
        <title>Sequencing the genomes of 1000 actinobacteria strains.</title>
        <authorList>
            <person name="Klenk H.-P."/>
        </authorList>
    </citation>
    <scope>NUCLEOTIDE SEQUENCE [LARGE SCALE GENOMIC DNA]</scope>
    <source>
        <strain evidence="9 10">DSM 44267</strain>
    </source>
</reference>
<keyword evidence="4 9" id="KW-0067">ATP-binding</keyword>
<protein>
    <submittedName>
        <fullName evidence="9">ABC-2 type transport system ATP-binding protein</fullName>
    </submittedName>
</protein>
<dbReference type="SUPFAM" id="SSF52540">
    <property type="entry name" value="P-loop containing nucleoside triphosphate hydrolases"/>
    <property type="match status" value="1"/>
</dbReference>
<evidence type="ECO:0000256" key="1">
    <source>
        <dbReference type="ARBA" id="ARBA00004202"/>
    </source>
</evidence>
<evidence type="ECO:0000313" key="10">
    <source>
        <dbReference type="Proteomes" id="UP000278440"/>
    </source>
</evidence>
<organism evidence="9 10">
    <name type="scientific">Terracoccus luteus</name>
    <dbReference type="NCBI Taxonomy" id="53356"/>
    <lineage>
        <taxon>Bacteria</taxon>
        <taxon>Bacillati</taxon>
        <taxon>Actinomycetota</taxon>
        <taxon>Actinomycetes</taxon>
        <taxon>Micrococcales</taxon>
        <taxon>Intrasporangiaceae</taxon>
        <taxon>Terracoccus</taxon>
    </lineage>
</organism>
<dbReference type="OrthoDB" id="9804819at2"/>
<evidence type="ECO:0000313" key="9">
    <source>
        <dbReference type="EMBL" id="RKT79841.1"/>
    </source>
</evidence>
<keyword evidence="10" id="KW-1185">Reference proteome</keyword>
<dbReference type="EMBL" id="RBXT01000001">
    <property type="protein sequence ID" value="RKT79841.1"/>
    <property type="molecule type" value="Genomic_DNA"/>
</dbReference>
<evidence type="ECO:0000256" key="4">
    <source>
        <dbReference type="ARBA" id="ARBA00022840"/>
    </source>
</evidence>
<dbReference type="Gene3D" id="3.40.50.300">
    <property type="entry name" value="P-loop containing nucleotide triphosphate hydrolases"/>
    <property type="match status" value="1"/>
</dbReference>
<feature type="domain" description="ABC transporter" evidence="7">
    <location>
        <begin position="7"/>
        <end position="232"/>
    </location>
</feature>
<comment type="subcellular location">
    <subcellularLocation>
        <location evidence="1">Cell membrane</location>
        <topology evidence="1">Peripheral membrane protein</topology>
    </subcellularLocation>
</comment>
<dbReference type="InterPro" id="IPR003593">
    <property type="entry name" value="AAA+_ATPase"/>
</dbReference>
<feature type="compositionally biased region" description="Basic and acidic residues" evidence="6">
    <location>
        <begin position="339"/>
        <end position="348"/>
    </location>
</feature>
<dbReference type="GO" id="GO:0046677">
    <property type="term" value="P:response to antibiotic"/>
    <property type="evidence" value="ECO:0007669"/>
    <property type="project" value="UniProtKB-KW"/>
</dbReference>
<gene>
    <name evidence="9" type="ORF">DFJ68_3319</name>
    <name evidence="8" type="ORF">FHW14_002624</name>
</gene>
<dbReference type="PROSITE" id="PS00211">
    <property type="entry name" value="ABC_TRANSPORTER_1"/>
    <property type="match status" value="1"/>
</dbReference>
<evidence type="ECO:0000313" key="8">
    <source>
        <dbReference type="EMBL" id="MBB2987441.1"/>
    </source>
</evidence>
<dbReference type="GO" id="GO:0005886">
    <property type="term" value="C:plasma membrane"/>
    <property type="evidence" value="ECO:0007669"/>
    <property type="project" value="UniProtKB-SubCell"/>
</dbReference>
<dbReference type="PANTHER" id="PTHR42711">
    <property type="entry name" value="ABC TRANSPORTER ATP-BINDING PROTEIN"/>
    <property type="match status" value="1"/>
</dbReference>
<dbReference type="InterPro" id="IPR027417">
    <property type="entry name" value="P-loop_NTPase"/>
</dbReference>
<dbReference type="PROSITE" id="PS50893">
    <property type="entry name" value="ABC_TRANSPORTER_2"/>
    <property type="match status" value="1"/>
</dbReference>
<dbReference type="Pfam" id="PF00005">
    <property type="entry name" value="ABC_tran"/>
    <property type="match status" value="1"/>
</dbReference>
<feature type="region of interest" description="Disordered" evidence="6">
    <location>
        <begin position="303"/>
        <end position="358"/>
    </location>
</feature>
<dbReference type="EMBL" id="JACHVT010000005">
    <property type="protein sequence ID" value="MBB2987441.1"/>
    <property type="molecule type" value="Genomic_DNA"/>
</dbReference>
<dbReference type="InterPro" id="IPR017871">
    <property type="entry name" value="ABC_transporter-like_CS"/>
</dbReference>
<accession>A0A495XZ03</accession>
<dbReference type="InterPro" id="IPR050763">
    <property type="entry name" value="ABC_transporter_ATP-binding"/>
</dbReference>
<evidence type="ECO:0000313" key="11">
    <source>
        <dbReference type="Proteomes" id="UP000590811"/>
    </source>
</evidence>
<evidence type="ECO:0000256" key="6">
    <source>
        <dbReference type="SAM" id="MobiDB-lite"/>
    </source>
</evidence>
<dbReference type="PANTHER" id="PTHR42711:SF17">
    <property type="entry name" value="ABC TRANSPORTER ATP-BINDING PROTEIN"/>
    <property type="match status" value="1"/>
</dbReference>
<reference evidence="8 11" key="2">
    <citation type="submission" date="2020-08" db="EMBL/GenBank/DDBJ databases">
        <title>Genomic Encyclopedia of Type Strains, Phase IV (KMG-V): Genome sequencing to study the core and pangenomes of soil and plant-associated prokaryotes.</title>
        <authorList>
            <person name="Whitman W."/>
        </authorList>
    </citation>
    <scope>NUCLEOTIDE SEQUENCE [LARGE SCALE GENOMIC DNA]</scope>
    <source>
        <strain evidence="8 11">B3ACCR2</strain>
    </source>
</reference>
<dbReference type="InterPro" id="IPR003439">
    <property type="entry name" value="ABC_transporter-like_ATP-bd"/>
</dbReference>
<name>A0A495XZ03_9MICO</name>
<comment type="caution">
    <text evidence="9">The sequence shown here is derived from an EMBL/GenBank/DDBJ whole genome shotgun (WGS) entry which is preliminary data.</text>
</comment>
<feature type="compositionally biased region" description="Gly residues" evidence="6">
    <location>
        <begin position="309"/>
        <end position="320"/>
    </location>
</feature>